<dbReference type="Gene3D" id="1.20.120.160">
    <property type="entry name" value="HPT domain"/>
    <property type="match status" value="1"/>
</dbReference>
<dbReference type="Pfam" id="PF00497">
    <property type="entry name" value="SBP_bac_3"/>
    <property type="match status" value="1"/>
</dbReference>
<dbReference type="Pfam" id="PF08448">
    <property type="entry name" value="PAS_4"/>
    <property type="match status" value="1"/>
</dbReference>
<keyword evidence="11" id="KW-0418">Kinase</keyword>
<evidence type="ECO:0000256" key="7">
    <source>
        <dbReference type="ARBA" id="ARBA00022679"/>
    </source>
</evidence>
<dbReference type="PROSITE" id="PS50110">
    <property type="entry name" value="RESPONSE_REGULATORY"/>
    <property type="match status" value="1"/>
</dbReference>
<feature type="signal peptide" evidence="18">
    <location>
        <begin position="1"/>
        <end position="32"/>
    </location>
</feature>
<dbReference type="Gene3D" id="3.30.450.20">
    <property type="entry name" value="PAS domain"/>
    <property type="match status" value="1"/>
</dbReference>
<dbReference type="CDD" id="cd13707">
    <property type="entry name" value="PBP2_BvgS_D2"/>
    <property type="match status" value="1"/>
</dbReference>
<dbReference type="EMBL" id="CP027169">
    <property type="protein sequence ID" value="AVK03444.1"/>
    <property type="molecule type" value="Genomic_DNA"/>
</dbReference>
<evidence type="ECO:0000256" key="18">
    <source>
        <dbReference type="SAM" id="SignalP"/>
    </source>
</evidence>
<dbReference type="FunFam" id="3.30.565.10:FF:000010">
    <property type="entry name" value="Sensor histidine kinase RcsC"/>
    <property type="match status" value="1"/>
</dbReference>
<dbReference type="SUPFAM" id="SSF53850">
    <property type="entry name" value="Periplasmic binding protein-like II"/>
    <property type="match status" value="2"/>
</dbReference>
<dbReference type="PROSITE" id="PS50109">
    <property type="entry name" value="HIS_KIN"/>
    <property type="match status" value="1"/>
</dbReference>
<keyword evidence="7" id="KW-0808">Transferase</keyword>
<dbReference type="CDD" id="cd17546">
    <property type="entry name" value="REC_hyHK_CKI1_RcsC-like"/>
    <property type="match status" value="1"/>
</dbReference>
<evidence type="ECO:0000256" key="9">
    <source>
        <dbReference type="ARBA" id="ARBA00022729"/>
    </source>
</evidence>
<feature type="domain" description="Response regulatory" evidence="20">
    <location>
        <begin position="955"/>
        <end position="1074"/>
    </location>
</feature>
<dbReference type="PROSITE" id="PS50894">
    <property type="entry name" value="HPT"/>
    <property type="match status" value="1"/>
</dbReference>
<proteinExistence type="predicted"/>
<feature type="modified residue" description="Phosphohistidine" evidence="16">
    <location>
        <position position="1138"/>
    </location>
</feature>
<keyword evidence="9 18" id="KW-0732">Signal</keyword>
<evidence type="ECO:0000256" key="4">
    <source>
        <dbReference type="ARBA" id="ARBA00022475"/>
    </source>
</evidence>
<reference evidence="23 24" key="1">
    <citation type="submission" date="2018-02" db="EMBL/GenBank/DDBJ databases">
        <title>FDA/CDC Antimicrobial Resistant Isolate Bank Genome Sequencing.</title>
        <authorList>
            <person name="Benahmed F.H."/>
            <person name="Lutgring J.D."/>
            <person name="Yoo B."/>
            <person name="Machado M."/>
            <person name="Brown A."/>
            <person name="McAllister G."/>
            <person name="Perry A."/>
            <person name="Halpin A.L."/>
            <person name="Vavikolanu K."/>
            <person name="Ott S."/>
            <person name="Zhao X."/>
            <person name="Tallon L.J."/>
            <person name="Sadzewicz L."/>
            <person name="Aluvathingal J."/>
            <person name="Nadendla S."/>
            <person name="Voskania-kordi A."/>
            <person name="Simonyan V."/>
            <person name="Patel J."/>
            <person name="Shawar R.M."/>
        </authorList>
    </citation>
    <scope>NUCLEOTIDE SEQUENCE [LARGE SCALE GENOMIC DNA]</scope>
    <source>
        <strain evidence="23 24">AR_0356</strain>
    </source>
</reference>
<dbReference type="InterPro" id="IPR003594">
    <property type="entry name" value="HATPase_dom"/>
</dbReference>
<evidence type="ECO:0000256" key="8">
    <source>
        <dbReference type="ARBA" id="ARBA00022692"/>
    </source>
</evidence>
<protein>
    <recommendedName>
        <fullName evidence="3">histidine kinase</fullName>
        <ecNumber evidence="3">2.7.13.3</ecNumber>
    </recommendedName>
</protein>
<dbReference type="InterPro" id="IPR036641">
    <property type="entry name" value="HPT_dom_sf"/>
</dbReference>
<sequence>MNGTRLLPGARRGVRLLARLALCILASLPWQAPQASAAAQAQPASLAQLLRMRQNLPERPLRVAQVAHPPGQQESNGSRILNGISDDYLQLIGDFLALPLERITYPSVEASFAGLRNGEVDLLPRASDFERHLPGLIFSHPYLNSTPIIIGRSDDQSLPPDLQGKRVLLLNHYLHPDTVRQAYPGAILESVRGTAAGLQRLAEGGADAFLGDKTRANRYMLQRPDLKLQNKFAANLPSEGFAFAALASRRDLVTLVDHVLETTPDTRKHEFLQRWTPSRQLFAPTDAFALSHGEREWLKKKQPLRLIAQSAPPYFFRNSHGQWDGLGLDVLRYLSDAYELPLEILDAQSPAQDQRRLERGEALLASSIPPTPERRRRLAFSMPFGVQDWAFVIRRHASSPSSLEAMAGRRLAIAGNHPLRDYLENRYPRIDLVLTASGHESFSLVESGEVDATLQSIHNNPRWLQEHGLRQGEHIEATPTPQVFALAPGHGELLGILDKLLGNLAQDGDAGSGLRLMASGAQDDNLWQHLPEGFWHALLLAAVIILLSLLWNWRLKKQVQQRRIAQNQLRDQLAFQFSLLNGLPTPLYVRDLEGRLSTCNRAYEQFFASSLEEMRGTTPSEQGICPPSLARTLEFEYGELLQHRQPRYLDCCIEVAGEAHQIYQWLVPFYNARGKLQGLLGGWIDISERKRLETQLRDARQAAMAASAAKGQFLASMSHELRTPLNALVGLLELEGQRAPSENLRIAQRSASSMIDLIGNILDLDKIESGQMQLAPQPTDLGSLLSDSLELFVAQARQRNLALELDCSLPAQRRYRVDPLRLRQVLYNLLSNALKFTEAGWVRLSVAEHPQEDGRSLLAFRVSDTGIGIPRELQPRLLEPYRQAHADTALRYGGSGLGLSICSQLVQLMGARLWLDSEPGQGCAAGFELSLEWLVAGDAPLSAAPAGSEATGALKVLIVDDVSTNGLVLRQQLAKLGHDATFVCSGEDALDAWERERYDLLISDCNMPGMDGYDLTRCIRERDRQRGLPRRLVIGYSASALAGEAERCRDAGMDELMIKPVTLGRLREVLAGVQPARAVEASREAPGAGFDLGHVQDLAGADPDLLNRLLVELRGNLREEQRSLRQPVAATAVDQLVHRLSGLACTIDAPGLIRACLDLEGAVQHGEAALQRQQAQLLAVIGDLLADVERQLDGTPSPD</sequence>
<dbReference type="CDD" id="cd16922">
    <property type="entry name" value="HATPase_EvgS-ArcB-TorS-like"/>
    <property type="match status" value="1"/>
</dbReference>
<feature type="modified residue" description="4-aspartylphosphate" evidence="17">
    <location>
        <position position="1004"/>
    </location>
</feature>
<evidence type="ECO:0000256" key="1">
    <source>
        <dbReference type="ARBA" id="ARBA00000085"/>
    </source>
</evidence>
<dbReference type="GO" id="GO:0009927">
    <property type="term" value="F:histidine phosphotransfer kinase activity"/>
    <property type="evidence" value="ECO:0007669"/>
    <property type="project" value="TreeGrafter"/>
</dbReference>
<dbReference type="RefSeq" id="WP_058136422.1">
    <property type="nucleotide sequence ID" value="NZ_CP027169.1"/>
</dbReference>
<dbReference type="Gene3D" id="1.10.287.130">
    <property type="match status" value="1"/>
</dbReference>
<dbReference type="InterPro" id="IPR001638">
    <property type="entry name" value="Solute-binding_3/MltF_N"/>
</dbReference>
<keyword evidence="8" id="KW-0812">Transmembrane</keyword>
<dbReference type="InterPro" id="IPR001789">
    <property type="entry name" value="Sig_transdc_resp-reg_receiver"/>
</dbReference>
<evidence type="ECO:0000259" key="19">
    <source>
        <dbReference type="PROSITE" id="PS50109"/>
    </source>
</evidence>
<evidence type="ECO:0000256" key="3">
    <source>
        <dbReference type="ARBA" id="ARBA00012438"/>
    </source>
</evidence>
<dbReference type="InterPro" id="IPR003661">
    <property type="entry name" value="HisK_dim/P_dom"/>
</dbReference>
<evidence type="ECO:0000256" key="5">
    <source>
        <dbReference type="ARBA" id="ARBA00022519"/>
    </source>
</evidence>
<feature type="domain" description="Histidine kinase" evidence="19">
    <location>
        <begin position="716"/>
        <end position="933"/>
    </location>
</feature>
<keyword evidence="14" id="KW-0902">Two-component regulatory system</keyword>
<dbReference type="Gene3D" id="3.40.50.2300">
    <property type="match status" value="1"/>
</dbReference>
<dbReference type="SUPFAM" id="SSF52172">
    <property type="entry name" value="CheY-like"/>
    <property type="match status" value="1"/>
</dbReference>
<evidence type="ECO:0000259" key="22">
    <source>
        <dbReference type="PROSITE" id="PS50894"/>
    </source>
</evidence>
<keyword evidence="6 17" id="KW-0597">Phosphoprotein</keyword>
<dbReference type="EC" id="2.7.13.3" evidence="3"/>
<comment type="subcellular location">
    <subcellularLocation>
        <location evidence="2">Cell inner membrane</location>
        <topology evidence="2">Multi-pass membrane protein</topology>
    </subcellularLocation>
</comment>
<dbReference type="CDD" id="cd13705">
    <property type="entry name" value="PBP2_BvgS_D1"/>
    <property type="match status" value="1"/>
</dbReference>
<dbReference type="InterPro" id="IPR013656">
    <property type="entry name" value="PAS_4"/>
</dbReference>
<evidence type="ECO:0000256" key="17">
    <source>
        <dbReference type="PROSITE-ProRule" id="PRU00169"/>
    </source>
</evidence>
<dbReference type="PANTHER" id="PTHR43047">
    <property type="entry name" value="TWO-COMPONENT HISTIDINE PROTEIN KINASE"/>
    <property type="match status" value="1"/>
</dbReference>
<dbReference type="GO" id="GO:0005886">
    <property type="term" value="C:plasma membrane"/>
    <property type="evidence" value="ECO:0007669"/>
    <property type="project" value="UniProtKB-SubCell"/>
</dbReference>
<dbReference type="Gene3D" id="3.30.565.10">
    <property type="entry name" value="Histidine kinase-like ATPase, C-terminal domain"/>
    <property type="match status" value="1"/>
</dbReference>
<evidence type="ECO:0000256" key="12">
    <source>
        <dbReference type="ARBA" id="ARBA00022840"/>
    </source>
</evidence>
<evidence type="ECO:0000259" key="21">
    <source>
        <dbReference type="PROSITE" id="PS50113"/>
    </source>
</evidence>
<evidence type="ECO:0000313" key="23">
    <source>
        <dbReference type="EMBL" id="AVK03444.1"/>
    </source>
</evidence>
<dbReference type="SMART" id="SM00387">
    <property type="entry name" value="HATPase_c"/>
    <property type="match status" value="1"/>
</dbReference>
<dbReference type="SUPFAM" id="SSF47384">
    <property type="entry name" value="Homodimeric domain of signal transducing histidine kinase"/>
    <property type="match status" value="1"/>
</dbReference>
<keyword evidence="15" id="KW-0472">Membrane</keyword>
<evidence type="ECO:0000256" key="16">
    <source>
        <dbReference type="PROSITE-ProRule" id="PRU00110"/>
    </source>
</evidence>
<dbReference type="InterPro" id="IPR011006">
    <property type="entry name" value="CheY-like_superfamily"/>
</dbReference>
<dbReference type="SMART" id="SM00388">
    <property type="entry name" value="HisKA"/>
    <property type="match status" value="1"/>
</dbReference>
<dbReference type="SMART" id="SM00062">
    <property type="entry name" value="PBPb"/>
    <property type="match status" value="2"/>
</dbReference>
<dbReference type="Pfam" id="PF00512">
    <property type="entry name" value="HisKA"/>
    <property type="match status" value="1"/>
</dbReference>
<dbReference type="InterPro" id="IPR035965">
    <property type="entry name" value="PAS-like_dom_sf"/>
</dbReference>
<dbReference type="SMART" id="SM00448">
    <property type="entry name" value="REC"/>
    <property type="match status" value="1"/>
</dbReference>
<dbReference type="InterPro" id="IPR005467">
    <property type="entry name" value="His_kinase_dom"/>
</dbReference>
<dbReference type="PROSITE" id="PS50113">
    <property type="entry name" value="PAC"/>
    <property type="match status" value="1"/>
</dbReference>
<dbReference type="InterPro" id="IPR049871">
    <property type="entry name" value="BvgS-like_periplasmic2"/>
</dbReference>
<dbReference type="InterPro" id="IPR049870">
    <property type="entry name" value="BvgS-like_periplasmic1"/>
</dbReference>
<evidence type="ECO:0000256" key="14">
    <source>
        <dbReference type="ARBA" id="ARBA00023012"/>
    </source>
</evidence>
<comment type="catalytic activity">
    <reaction evidence="1">
        <text>ATP + protein L-histidine = ADP + protein N-phospho-L-histidine.</text>
        <dbReference type="EC" id="2.7.13.3"/>
    </reaction>
</comment>
<feature type="chain" id="PRO_5015338645" description="histidine kinase" evidence="18">
    <location>
        <begin position="33"/>
        <end position="1199"/>
    </location>
</feature>
<dbReference type="PRINTS" id="PR00344">
    <property type="entry name" value="BCTRLSENSOR"/>
</dbReference>
<dbReference type="SMART" id="SM00091">
    <property type="entry name" value="PAS"/>
    <property type="match status" value="1"/>
</dbReference>
<evidence type="ECO:0000256" key="6">
    <source>
        <dbReference type="ARBA" id="ARBA00022553"/>
    </source>
</evidence>
<keyword evidence="13" id="KW-1133">Transmembrane helix</keyword>
<dbReference type="Proteomes" id="UP000238390">
    <property type="component" value="Chromosome"/>
</dbReference>
<dbReference type="InterPro" id="IPR036890">
    <property type="entry name" value="HATPase_C_sf"/>
</dbReference>
<name>A0A2R3ING9_9PSED</name>
<dbReference type="GO" id="GO:0000155">
    <property type="term" value="F:phosphorelay sensor kinase activity"/>
    <property type="evidence" value="ECO:0007669"/>
    <property type="project" value="InterPro"/>
</dbReference>
<evidence type="ECO:0000256" key="2">
    <source>
        <dbReference type="ARBA" id="ARBA00004429"/>
    </source>
</evidence>
<keyword evidence="4" id="KW-1003">Cell membrane</keyword>
<dbReference type="InterPro" id="IPR000014">
    <property type="entry name" value="PAS"/>
</dbReference>
<dbReference type="Pfam" id="PF02518">
    <property type="entry name" value="HATPase_c"/>
    <property type="match status" value="1"/>
</dbReference>
<dbReference type="GO" id="GO:0005524">
    <property type="term" value="F:ATP binding"/>
    <property type="evidence" value="ECO:0007669"/>
    <property type="project" value="UniProtKB-KW"/>
</dbReference>
<evidence type="ECO:0000259" key="20">
    <source>
        <dbReference type="PROSITE" id="PS50110"/>
    </source>
</evidence>
<dbReference type="PANTHER" id="PTHR43047:SF72">
    <property type="entry name" value="OSMOSENSING HISTIDINE PROTEIN KINASE SLN1"/>
    <property type="match status" value="1"/>
</dbReference>
<evidence type="ECO:0000256" key="15">
    <source>
        <dbReference type="ARBA" id="ARBA00023136"/>
    </source>
</evidence>
<keyword evidence="5" id="KW-0997">Cell inner membrane</keyword>
<dbReference type="InterPro" id="IPR000700">
    <property type="entry name" value="PAS-assoc_C"/>
</dbReference>
<keyword evidence="12" id="KW-0067">ATP-binding</keyword>
<feature type="domain" description="PAC" evidence="21">
    <location>
        <begin position="642"/>
        <end position="698"/>
    </location>
</feature>
<keyword evidence="10" id="KW-0547">Nucleotide-binding</keyword>
<dbReference type="SUPFAM" id="SSF55785">
    <property type="entry name" value="PYP-like sensor domain (PAS domain)"/>
    <property type="match status" value="1"/>
</dbReference>
<dbReference type="InterPro" id="IPR036097">
    <property type="entry name" value="HisK_dim/P_sf"/>
</dbReference>
<dbReference type="Gene3D" id="3.40.190.10">
    <property type="entry name" value="Periplasmic binding protein-like II"/>
    <property type="match status" value="4"/>
</dbReference>
<evidence type="ECO:0000313" key="24">
    <source>
        <dbReference type="Proteomes" id="UP000238390"/>
    </source>
</evidence>
<feature type="domain" description="HPt" evidence="22">
    <location>
        <begin position="1098"/>
        <end position="1195"/>
    </location>
</feature>
<evidence type="ECO:0000256" key="11">
    <source>
        <dbReference type="ARBA" id="ARBA00022777"/>
    </source>
</evidence>
<dbReference type="Pfam" id="PF00072">
    <property type="entry name" value="Response_reg"/>
    <property type="match status" value="1"/>
</dbReference>
<dbReference type="CDD" id="cd00082">
    <property type="entry name" value="HisKA"/>
    <property type="match status" value="1"/>
</dbReference>
<dbReference type="InterPro" id="IPR008207">
    <property type="entry name" value="Sig_transdc_His_kin_Hpt_dom"/>
</dbReference>
<evidence type="ECO:0000256" key="10">
    <source>
        <dbReference type="ARBA" id="ARBA00022741"/>
    </source>
</evidence>
<evidence type="ECO:0000256" key="13">
    <source>
        <dbReference type="ARBA" id="ARBA00022989"/>
    </source>
</evidence>
<keyword evidence="24" id="KW-1185">Reference proteome</keyword>
<dbReference type="InterPro" id="IPR004358">
    <property type="entry name" value="Sig_transdc_His_kin-like_C"/>
</dbReference>
<gene>
    <name evidence="23" type="ORF">CSB93_2573</name>
</gene>
<accession>A0A2R3ING9</accession>
<dbReference type="CDD" id="cd00130">
    <property type="entry name" value="PAS"/>
    <property type="match status" value="1"/>
</dbReference>
<dbReference type="SUPFAM" id="SSF55874">
    <property type="entry name" value="ATPase domain of HSP90 chaperone/DNA topoisomerase II/histidine kinase"/>
    <property type="match status" value="1"/>
</dbReference>
<dbReference type="AlphaFoldDB" id="A0A2R3ING9"/>
<organism evidence="23 24">
    <name type="scientific">Pseudomonas paraeruginosa</name>
    <dbReference type="NCBI Taxonomy" id="2994495"/>
    <lineage>
        <taxon>Bacteria</taxon>
        <taxon>Pseudomonadati</taxon>
        <taxon>Pseudomonadota</taxon>
        <taxon>Gammaproteobacteria</taxon>
        <taxon>Pseudomonadales</taxon>
        <taxon>Pseudomonadaceae</taxon>
        <taxon>Pseudomonas</taxon>
    </lineage>
</organism>
<dbReference type="SUPFAM" id="SSF47226">
    <property type="entry name" value="Histidine-containing phosphotransfer domain, HPT domain"/>
    <property type="match status" value="1"/>
</dbReference>